<feature type="compositionally biased region" description="Basic and acidic residues" evidence="1">
    <location>
        <begin position="39"/>
        <end position="52"/>
    </location>
</feature>
<evidence type="ECO:0000313" key="3">
    <source>
        <dbReference type="Proteomes" id="UP000609802"/>
    </source>
</evidence>
<gene>
    <name evidence="2" type="ORF">GCM10016455_08690</name>
</gene>
<proteinExistence type="predicted"/>
<sequence>MEFTIPAPLGAQASLLANMPVRKMPDSTKVEAAPNAGKARADMHNSARHGADQSRQSDVTPRPSDLPVDPETLAGPPPSFQLNVLELDQKLQQQLAQLETHRAHAQQPEGPDTPQTGDRKADASRPSENMASNDV</sequence>
<dbReference type="RefSeq" id="WP_191285216.1">
    <property type="nucleotide sequence ID" value="NZ_BNCH01000001.1"/>
</dbReference>
<keyword evidence="3" id="KW-1185">Reference proteome</keyword>
<dbReference type="EMBL" id="BNCH01000001">
    <property type="protein sequence ID" value="GHE90548.1"/>
    <property type="molecule type" value="Genomic_DNA"/>
</dbReference>
<feature type="compositionally biased region" description="Polar residues" evidence="1">
    <location>
        <begin position="126"/>
        <end position="135"/>
    </location>
</feature>
<reference evidence="3" key="1">
    <citation type="journal article" date="2019" name="Int. J. Syst. Evol. Microbiol.">
        <title>The Global Catalogue of Microorganisms (GCM) 10K type strain sequencing project: providing services to taxonomists for standard genome sequencing and annotation.</title>
        <authorList>
            <consortium name="The Broad Institute Genomics Platform"/>
            <consortium name="The Broad Institute Genome Sequencing Center for Infectious Disease"/>
            <person name="Wu L."/>
            <person name="Ma J."/>
        </authorList>
    </citation>
    <scope>NUCLEOTIDE SEQUENCE [LARGE SCALE GENOMIC DNA]</scope>
    <source>
        <strain evidence="3">KCTC 42443</strain>
    </source>
</reference>
<accession>A0ABQ3IQE9</accession>
<evidence type="ECO:0000313" key="2">
    <source>
        <dbReference type="EMBL" id="GHE90548.1"/>
    </source>
</evidence>
<name>A0ABQ3IQE9_9RHOB</name>
<feature type="region of interest" description="Disordered" evidence="1">
    <location>
        <begin position="20"/>
        <end position="135"/>
    </location>
</feature>
<evidence type="ECO:0000256" key="1">
    <source>
        <dbReference type="SAM" id="MobiDB-lite"/>
    </source>
</evidence>
<organism evidence="2 3">
    <name type="scientific">Aliiroseovarius zhejiangensis</name>
    <dbReference type="NCBI Taxonomy" id="1632025"/>
    <lineage>
        <taxon>Bacteria</taxon>
        <taxon>Pseudomonadati</taxon>
        <taxon>Pseudomonadota</taxon>
        <taxon>Alphaproteobacteria</taxon>
        <taxon>Rhodobacterales</taxon>
        <taxon>Paracoccaceae</taxon>
        <taxon>Aliiroseovarius</taxon>
    </lineage>
</organism>
<protein>
    <submittedName>
        <fullName evidence="2">Uncharacterized protein</fullName>
    </submittedName>
</protein>
<dbReference type="Proteomes" id="UP000609802">
    <property type="component" value="Unassembled WGS sequence"/>
</dbReference>
<comment type="caution">
    <text evidence="2">The sequence shown here is derived from an EMBL/GenBank/DDBJ whole genome shotgun (WGS) entry which is preliminary data.</text>
</comment>